<feature type="domain" description="Bacterial transcriptional activator" evidence="1">
    <location>
        <begin position="103"/>
        <end position="222"/>
    </location>
</feature>
<dbReference type="Proteomes" id="UP001500929">
    <property type="component" value="Unassembled WGS sequence"/>
</dbReference>
<evidence type="ECO:0000259" key="1">
    <source>
        <dbReference type="SMART" id="SM01043"/>
    </source>
</evidence>
<dbReference type="PANTHER" id="PTHR47691">
    <property type="entry name" value="REGULATOR-RELATED"/>
    <property type="match status" value="1"/>
</dbReference>
<dbReference type="PANTHER" id="PTHR47691:SF3">
    <property type="entry name" value="HTH-TYPE TRANSCRIPTIONAL REGULATOR RV0890C-RELATED"/>
    <property type="match status" value="1"/>
</dbReference>
<dbReference type="InterPro" id="IPR011990">
    <property type="entry name" value="TPR-like_helical_dom_sf"/>
</dbReference>
<reference evidence="3" key="1">
    <citation type="journal article" date="2019" name="Int. J. Syst. Evol. Microbiol.">
        <title>The Global Catalogue of Microorganisms (GCM) 10K type strain sequencing project: providing services to taxonomists for standard genome sequencing and annotation.</title>
        <authorList>
            <consortium name="The Broad Institute Genomics Platform"/>
            <consortium name="The Broad Institute Genome Sequencing Center for Infectious Disease"/>
            <person name="Wu L."/>
            <person name="Ma J."/>
        </authorList>
    </citation>
    <scope>NUCLEOTIDE SEQUENCE [LARGE SCALE GENOMIC DNA]</scope>
    <source>
        <strain evidence="3">JCM 16117</strain>
    </source>
</reference>
<evidence type="ECO:0000313" key="2">
    <source>
        <dbReference type="EMBL" id="GAA2244782.1"/>
    </source>
</evidence>
<dbReference type="Gene3D" id="1.25.40.10">
    <property type="entry name" value="Tetratricopeptide repeat domain"/>
    <property type="match status" value="1"/>
</dbReference>
<dbReference type="Gene3D" id="3.40.50.300">
    <property type="entry name" value="P-loop containing nucleotide triphosphate hydrolases"/>
    <property type="match status" value="1"/>
</dbReference>
<gene>
    <name evidence="2" type="ORF">GCM10009851_32560</name>
</gene>
<dbReference type="SUPFAM" id="SSF46894">
    <property type="entry name" value="C-terminal effector domain of the bipartite response regulators"/>
    <property type="match status" value="1"/>
</dbReference>
<dbReference type="InterPro" id="IPR027417">
    <property type="entry name" value="P-loop_NTPase"/>
</dbReference>
<dbReference type="InterPro" id="IPR036388">
    <property type="entry name" value="WH-like_DNA-bd_sf"/>
</dbReference>
<organism evidence="2 3">
    <name type="scientific">Herbiconiux moechotypicola</name>
    <dbReference type="NCBI Taxonomy" id="637393"/>
    <lineage>
        <taxon>Bacteria</taxon>
        <taxon>Bacillati</taxon>
        <taxon>Actinomycetota</taxon>
        <taxon>Actinomycetes</taxon>
        <taxon>Micrococcales</taxon>
        <taxon>Microbacteriaceae</taxon>
        <taxon>Herbiconiux</taxon>
    </lineage>
</organism>
<dbReference type="SUPFAM" id="SSF52540">
    <property type="entry name" value="P-loop containing nucleoside triphosphate hydrolases"/>
    <property type="match status" value="1"/>
</dbReference>
<keyword evidence="3" id="KW-1185">Reference proteome</keyword>
<dbReference type="InterPro" id="IPR005158">
    <property type="entry name" value="BTAD"/>
</dbReference>
<dbReference type="InterPro" id="IPR016032">
    <property type="entry name" value="Sig_transdc_resp-reg_C-effctor"/>
</dbReference>
<comment type="caution">
    <text evidence="2">The sequence shown here is derived from an EMBL/GenBank/DDBJ whole genome shotgun (WGS) entry which is preliminary data.</text>
</comment>
<dbReference type="SUPFAM" id="SSF48452">
    <property type="entry name" value="TPR-like"/>
    <property type="match status" value="1"/>
</dbReference>
<evidence type="ECO:0000313" key="3">
    <source>
        <dbReference type="Proteomes" id="UP001500929"/>
    </source>
</evidence>
<protein>
    <recommendedName>
        <fullName evidence="1">Bacterial transcriptional activator domain-containing protein</fullName>
    </recommendedName>
</protein>
<name>A0ABP5QVT2_9MICO</name>
<dbReference type="Pfam" id="PF13401">
    <property type="entry name" value="AAA_22"/>
    <property type="match status" value="1"/>
</dbReference>
<dbReference type="Gene3D" id="1.10.10.10">
    <property type="entry name" value="Winged helix-like DNA-binding domain superfamily/Winged helix DNA-binding domain"/>
    <property type="match status" value="1"/>
</dbReference>
<dbReference type="PRINTS" id="PR00364">
    <property type="entry name" value="DISEASERSIST"/>
</dbReference>
<dbReference type="SMART" id="SM01043">
    <property type="entry name" value="BTAD"/>
    <property type="match status" value="1"/>
</dbReference>
<dbReference type="EMBL" id="BAAAQY010000011">
    <property type="protein sequence ID" value="GAA2244782.1"/>
    <property type="molecule type" value="Genomic_DNA"/>
</dbReference>
<sequence length="961" mass="103815">MNTVRVPTNPLRIQLFGPVRVRRGREHLLLGGVFRRAIVARLALVAGEPVSTDELVAGLWPQPPAAAVSSLRAQVSRLRQGELGGVVGGGRGGYVLDPQGVEIDAAELRGLAATGADAPRTWQGRLTAGAPLADLDGFPFVPEARERLAEQRVAAVEAFAGNRLADGDPREALGALTSLLAMEKAARESTIVLAAEASARLGRASEALELLDGISARESPIEMEMHSIALPLRAGGMHRVAVQERPVDLDIAALREAIVRHDPAVSPPRTADLVARRGIPLPISSFVGRSDELAAVHAARRSSRLITLVGPGGVGKTRLAIESARRVAHPEDDEQWMIDLTVLDRADGLPDLLAECLGGTRPDRVSGNESVLDAVAERLAGRRVLLVLDNAEHLRQAVAALAIDLLARCPGLTVLVTTREALRVPGEKLIPVEPMSVDDSGDAVALFEARARDVVPGFDASADLQRSVRAICARLDGLPLALELAAARLDVLDLDELRAAIEQDGLLRLHPNASTGDRPHDRGRHADLRATLDWSIDLLSRPERLLLRQLAWFAGAFDLDAVDAICASEHGRPRDLVLALARKSLVAVDSTAGRRHYRLLQSVRQALLEPGPEPDCPEVLERWRRRHTLHYASWVLALDDRVRSPEARELHARLDAARPDLQLAFETAVGAADRENALRLAGGQAWHWFRRGSFVRARHALDRAFAIDGAAHPDTVARACLGAVMNIHRSGDEFGGERYAFEGAEAAGLSGDPTWRSLFAACTGMWRATVGDVAGHDERMRVAVGLLDEVAPWAVSEVHLFRGIAKGYLEQPAQALEAFAEAHRTARACGHRWAVDAAALRLAHLYIKLRRGRDAVSQVRAAVRGAVTDGDMHAVVTTLHTGAGACALLERHGDGAALLGVVDTVAQRFGYDRRSVEPAYWSGYRDRVRQGLTPATWRREYARGTRLGIGDAIRLLEEVAS</sequence>
<proteinExistence type="predicted"/>
<dbReference type="Pfam" id="PF03704">
    <property type="entry name" value="BTAD"/>
    <property type="match status" value="1"/>
</dbReference>
<accession>A0ABP5QVT2</accession>
<dbReference type="InterPro" id="IPR049945">
    <property type="entry name" value="AAA_22"/>
</dbReference>